<evidence type="ECO:0000256" key="1">
    <source>
        <dbReference type="ARBA" id="ARBA00023015"/>
    </source>
</evidence>
<evidence type="ECO:0000256" key="2">
    <source>
        <dbReference type="ARBA" id="ARBA00023125"/>
    </source>
</evidence>
<comment type="caution">
    <text evidence="5">The sequence shown here is derived from an EMBL/GenBank/DDBJ whole genome shotgun (WGS) entry which is preliminary data.</text>
</comment>
<reference evidence="5" key="1">
    <citation type="submission" date="2022-01" db="EMBL/GenBank/DDBJ databases">
        <title>Antribacter sp. nov., isolated from Guizhou of China.</title>
        <authorList>
            <person name="Chengliang C."/>
            <person name="Ya Z."/>
        </authorList>
    </citation>
    <scope>NUCLEOTIDE SEQUENCE</scope>
    <source>
        <strain evidence="5">KLBMP 9083</strain>
    </source>
</reference>
<dbReference type="AlphaFoldDB" id="A0AA41U8A7"/>
<dbReference type="GO" id="GO:0003677">
    <property type="term" value="F:DNA binding"/>
    <property type="evidence" value="ECO:0007669"/>
    <property type="project" value="UniProtKB-KW"/>
</dbReference>
<keyword evidence="6" id="KW-1185">Reference proteome</keyword>
<dbReference type="InterPro" id="IPR051011">
    <property type="entry name" value="Metal_resp_trans_reg"/>
</dbReference>
<keyword evidence="2" id="KW-0238">DNA-binding</keyword>
<keyword evidence="3" id="KW-0804">Transcription</keyword>
<dbReference type="InterPro" id="IPR036390">
    <property type="entry name" value="WH_DNA-bd_sf"/>
</dbReference>
<dbReference type="PANTHER" id="PTHR43132">
    <property type="entry name" value="ARSENICAL RESISTANCE OPERON REPRESSOR ARSR-RELATED"/>
    <property type="match status" value="1"/>
</dbReference>
<evidence type="ECO:0000256" key="3">
    <source>
        <dbReference type="ARBA" id="ARBA00023163"/>
    </source>
</evidence>
<dbReference type="CDD" id="cd00090">
    <property type="entry name" value="HTH_ARSR"/>
    <property type="match status" value="1"/>
</dbReference>
<evidence type="ECO:0000259" key="4">
    <source>
        <dbReference type="PROSITE" id="PS50987"/>
    </source>
</evidence>
<evidence type="ECO:0000313" key="5">
    <source>
        <dbReference type="EMBL" id="MCF4122491.1"/>
    </source>
</evidence>
<dbReference type="RefSeq" id="WP_236090290.1">
    <property type="nucleotide sequence ID" value="NZ_JAKGSG010000043.1"/>
</dbReference>
<sequence length="151" mass="15867">MDTQPLYRIKAELFKALAHPMRIQVLEVLAAADEFTAPVTRLAEVTGAEPSQLSQHLAVLKRAGVVTSARSGNAVDYRLAEPLVAELLVVARAFLLSRLSGAHADAGDQLAAARRLPAVPGASAVTLLGHVTGHRIDTTGDGTSDVEKAAR</sequence>
<dbReference type="SUPFAM" id="SSF46785">
    <property type="entry name" value="Winged helix' DNA-binding domain"/>
    <property type="match status" value="1"/>
</dbReference>
<dbReference type="InterPro" id="IPR036388">
    <property type="entry name" value="WH-like_DNA-bd_sf"/>
</dbReference>
<organism evidence="5 6">
    <name type="scientific">Antribacter soli</name>
    <dbReference type="NCBI Taxonomy" id="2910976"/>
    <lineage>
        <taxon>Bacteria</taxon>
        <taxon>Bacillati</taxon>
        <taxon>Actinomycetota</taxon>
        <taxon>Actinomycetes</taxon>
        <taxon>Micrococcales</taxon>
        <taxon>Promicromonosporaceae</taxon>
        <taxon>Antribacter</taxon>
    </lineage>
</organism>
<protein>
    <submittedName>
        <fullName evidence="5">Metalloregulator ArsR/SmtB family transcription factor</fullName>
    </submittedName>
</protein>
<feature type="domain" description="HTH arsR-type" evidence="4">
    <location>
        <begin position="1"/>
        <end position="99"/>
    </location>
</feature>
<dbReference type="Gene3D" id="1.10.10.10">
    <property type="entry name" value="Winged helix-like DNA-binding domain superfamily/Winged helix DNA-binding domain"/>
    <property type="match status" value="1"/>
</dbReference>
<proteinExistence type="predicted"/>
<accession>A0AA41U8A7</accession>
<dbReference type="NCBIfam" id="NF033788">
    <property type="entry name" value="HTH_metalloreg"/>
    <property type="match status" value="1"/>
</dbReference>
<dbReference type="InterPro" id="IPR001845">
    <property type="entry name" value="HTH_ArsR_DNA-bd_dom"/>
</dbReference>
<dbReference type="SMART" id="SM00418">
    <property type="entry name" value="HTH_ARSR"/>
    <property type="match status" value="1"/>
</dbReference>
<dbReference type="EMBL" id="JAKGSG010000043">
    <property type="protein sequence ID" value="MCF4122491.1"/>
    <property type="molecule type" value="Genomic_DNA"/>
</dbReference>
<evidence type="ECO:0000313" key="6">
    <source>
        <dbReference type="Proteomes" id="UP001165405"/>
    </source>
</evidence>
<dbReference type="Proteomes" id="UP001165405">
    <property type="component" value="Unassembled WGS sequence"/>
</dbReference>
<dbReference type="PRINTS" id="PR00778">
    <property type="entry name" value="HTHARSR"/>
</dbReference>
<keyword evidence="1" id="KW-0805">Transcription regulation</keyword>
<gene>
    <name evidence="5" type="ORF">L1785_16050</name>
</gene>
<dbReference type="Pfam" id="PF12840">
    <property type="entry name" value="HTH_20"/>
    <property type="match status" value="1"/>
</dbReference>
<dbReference type="InterPro" id="IPR011991">
    <property type="entry name" value="ArsR-like_HTH"/>
</dbReference>
<dbReference type="GO" id="GO:0003700">
    <property type="term" value="F:DNA-binding transcription factor activity"/>
    <property type="evidence" value="ECO:0007669"/>
    <property type="project" value="InterPro"/>
</dbReference>
<dbReference type="PROSITE" id="PS50987">
    <property type="entry name" value="HTH_ARSR_2"/>
    <property type="match status" value="1"/>
</dbReference>
<dbReference type="PANTHER" id="PTHR43132:SF2">
    <property type="entry name" value="ARSENICAL RESISTANCE OPERON REPRESSOR ARSR-RELATED"/>
    <property type="match status" value="1"/>
</dbReference>
<name>A0AA41U8A7_9MICO</name>